<organism evidence="1 2">
    <name type="scientific">Zalaria obscura</name>
    <dbReference type="NCBI Taxonomy" id="2024903"/>
    <lineage>
        <taxon>Eukaryota</taxon>
        <taxon>Fungi</taxon>
        <taxon>Dikarya</taxon>
        <taxon>Ascomycota</taxon>
        <taxon>Pezizomycotina</taxon>
        <taxon>Dothideomycetes</taxon>
        <taxon>Dothideomycetidae</taxon>
        <taxon>Dothideales</taxon>
        <taxon>Zalariaceae</taxon>
        <taxon>Zalaria</taxon>
    </lineage>
</organism>
<sequence length="985" mass="107845">MSIQSQSHKTQSHRRSFNTQASMATQIERASYSAQVASEAPQKDLEILRGPNLRRPVPATRGPLSDAEKLLASMKMLPIMRTSDISEVQKNPIRQEVIQQEPTLPGPIHQEPSRQGLIKQEPVRQEIEGLSQQSAASQADVPSSPPELVRTQESPRRIALDETPHDGTNGSNLHAPPPAQEPKVQEPKAQEPTALTFDSATDECRLTRPSFVMRRPTRLYIKYAGKKVPKDQMYLLERRESWVPSLPGHSFPCPNVPIKFLKSLEARFRDEKKSNGTASVVEVSTRDPDEKTTTSGDETDGDSDEELPWDATPSPSRLPQPSGLPPDSSAPMSSHHSLDQNQQEEGEEEEPMDISDTYDSDDSNLAIGLPRQLSTTRATEDIPRTTTTVTGHNSSPRGTNGRFVARQLPESPVQLPEKPALSAASAIPGLGAETLKSAPAENASSPSQRRSEANAKVHPRESSPEVIVASSPYQSKAQANTEVHLDTSMPDVMVASSPNSGKTKANVESHPKRSSPDVMVANSPNGCKTEANVEVHLKKNSPVIVASSPVLEGSSQRSTLEAGPIMEDGVRRSDAARAPSPLLKRPKRKSTQLDWSSQDESSKEDPFMLHHQKRRQFFKRPTINPVADTAEAAAVAGETGSPTAPNISSQSINPPVSEQPTITHQVILDTATRWLEENYQFDSESLLEQKVLWTHYTRDIASERRLGPLPLFKHTSELFQALEPHVVEVQGGETKYYIRGLKRRVAEFGAMNPARERALRESIVQSVEATPPRQVPHASTPRGSDSRRVPDSNPRHPQQGAQRPPRMVPPTGGQARAGNTAHAIQSNGLPSSTPTGPRAGPSRQRPYPSGSTRVSDGQSRPGAHRTGSLAGPSSQSPYPSGFSRVLNAQSRPGAEQAVNRAPMRQSLPPRPDQRSTRRQDTYPATGLPIGWVVRWEVRHHKDTPYYFNTTTGETRRRAPPAGTDGDTLRGYLAASRISANSYRQV</sequence>
<keyword evidence="2" id="KW-1185">Reference proteome</keyword>
<evidence type="ECO:0000313" key="2">
    <source>
        <dbReference type="Proteomes" id="UP001320706"/>
    </source>
</evidence>
<comment type="caution">
    <text evidence="1">The sequence shown here is derived from an EMBL/GenBank/DDBJ whole genome shotgun (WGS) entry which is preliminary data.</text>
</comment>
<evidence type="ECO:0000313" key="1">
    <source>
        <dbReference type="EMBL" id="KAK8196111.1"/>
    </source>
</evidence>
<dbReference type="Proteomes" id="UP001320706">
    <property type="component" value="Unassembled WGS sequence"/>
</dbReference>
<name>A0ACC3S504_9PEZI</name>
<reference evidence="1" key="1">
    <citation type="submission" date="2024-02" db="EMBL/GenBank/DDBJ databases">
        <title>Metagenome Assembled Genome of Zalaria obscura JY119.</title>
        <authorList>
            <person name="Vighnesh L."/>
            <person name="Jagadeeshwari U."/>
            <person name="Venkata Ramana C."/>
            <person name="Sasikala C."/>
        </authorList>
    </citation>
    <scope>NUCLEOTIDE SEQUENCE</scope>
    <source>
        <strain evidence="1">JY119</strain>
    </source>
</reference>
<accession>A0ACC3S504</accession>
<dbReference type="EMBL" id="JAMKPW020000042">
    <property type="protein sequence ID" value="KAK8196111.1"/>
    <property type="molecule type" value="Genomic_DNA"/>
</dbReference>
<gene>
    <name evidence="1" type="ORF">M8818_007264</name>
</gene>
<proteinExistence type="predicted"/>
<protein>
    <submittedName>
        <fullName evidence="1">Uncharacterized protein</fullName>
    </submittedName>
</protein>